<keyword evidence="1" id="KW-0472">Membrane</keyword>
<accession>A0A133NT91</accession>
<dbReference type="AlphaFoldDB" id="A0A133NT91"/>
<dbReference type="Proteomes" id="UP000070558">
    <property type="component" value="Unassembled WGS sequence"/>
</dbReference>
<feature type="transmembrane region" description="Helical" evidence="1">
    <location>
        <begin position="6"/>
        <end position="30"/>
    </location>
</feature>
<evidence type="ECO:0000313" key="3">
    <source>
        <dbReference type="Proteomes" id="UP000070558"/>
    </source>
</evidence>
<comment type="caution">
    <text evidence="2">The sequence shown here is derived from an EMBL/GenBank/DDBJ whole genome shotgun (WGS) entry which is preliminary data.</text>
</comment>
<evidence type="ECO:0000256" key="1">
    <source>
        <dbReference type="SAM" id="Phobius"/>
    </source>
</evidence>
<organism evidence="2 3">
    <name type="scientific">Gardnerella vaginalis</name>
    <dbReference type="NCBI Taxonomy" id="2702"/>
    <lineage>
        <taxon>Bacteria</taxon>
        <taxon>Bacillati</taxon>
        <taxon>Actinomycetota</taxon>
        <taxon>Actinomycetes</taxon>
        <taxon>Bifidobacteriales</taxon>
        <taxon>Bifidobacteriaceae</taxon>
        <taxon>Gardnerella</taxon>
    </lineage>
</organism>
<sequence length="39" mass="4545">MAKIRAVFTIFLSGIYEFIIIAILIIFIFIKRFTCASFL</sequence>
<protein>
    <submittedName>
        <fullName evidence="2">Uncharacterized protein</fullName>
    </submittedName>
</protein>
<keyword evidence="1" id="KW-0812">Transmembrane</keyword>
<evidence type="ECO:0000313" key="2">
    <source>
        <dbReference type="EMBL" id="KXA19517.1"/>
    </source>
</evidence>
<reference evidence="2 3" key="1">
    <citation type="submission" date="2016-01" db="EMBL/GenBank/DDBJ databases">
        <authorList>
            <person name="Oliw E.H."/>
        </authorList>
    </citation>
    <scope>NUCLEOTIDE SEQUENCE [LARGE SCALE GENOMIC DNA]</scope>
    <source>
        <strain evidence="2 3">GED7760B</strain>
    </source>
</reference>
<keyword evidence="1" id="KW-1133">Transmembrane helix</keyword>
<name>A0A133NT91_GARVA</name>
<gene>
    <name evidence="2" type="ORF">HMPREF3216_00062</name>
</gene>
<proteinExistence type="predicted"/>
<dbReference type="EMBL" id="LRQA01000003">
    <property type="protein sequence ID" value="KXA19517.1"/>
    <property type="molecule type" value="Genomic_DNA"/>
</dbReference>